<reference evidence="3 4" key="1">
    <citation type="submission" date="2019-09" db="EMBL/GenBank/DDBJ databases">
        <title>The hologenome of the rock-dwelling lichen Lasallia pustulata.</title>
        <authorList>
            <person name="Greshake Tzovaras B."/>
            <person name="Segers F."/>
            <person name="Bicker A."/>
            <person name="Dal Grande F."/>
            <person name="Otte J."/>
            <person name="Hankeln T."/>
            <person name="Schmitt I."/>
            <person name="Ebersberger I."/>
        </authorList>
    </citation>
    <scope>NUCLEOTIDE SEQUENCE [LARGE SCALE GENOMIC DNA]</scope>
    <source>
        <strain evidence="3">A1-1</strain>
    </source>
</reference>
<dbReference type="PANTHER" id="PTHR12149">
    <property type="entry name" value="FRUCTOSAMINE 3 KINASE-RELATED PROTEIN"/>
    <property type="match status" value="1"/>
</dbReference>
<dbReference type="AlphaFoldDB" id="A0A5M8Q4M7"/>
<sequence>MAGLATQMDVSDGYIAPPRHGPNPFAAVDENVAEKLPQGCSVLSVTAHGSSFWTQTAKLEMQLVDGTLKSYFLKVALEEKGRRMMHGEFESMSALHATSPDFLPKPHAWGSYKSITDTHFFLCDFHDMVEELPEISQFTKSVAELHLRSVSLTGKYGFHVTTYMGPLPQDNTWTDTWEEFFLRGMKRMLFLEEAAQGPSPELNALVPLLFEKVIPRLLRPLATGGNSIKPVLIHGDLWYGNCCTDSNTDRPIVFDACSFWAHNEYEIGTWRALRYRFGRKYIKAYHKHFPISAPSEDHDDRSALYAIRFDLHSSSAYSSSSRFRRDVIDGMKRLVDKYPEGYDGWVRDQQLARAVDDQ</sequence>
<dbReference type="PANTHER" id="PTHR12149:SF8">
    <property type="entry name" value="PROTEIN-RIBULOSAMINE 3-KINASE"/>
    <property type="match status" value="1"/>
</dbReference>
<protein>
    <recommendedName>
        <fullName evidence="1">protein-ribulosamine 3-kinase</fullName>
        <ecNumber evidence="1">2.7.1.172</ecNumber>
    </recommendedName>
</protein>
<accession>A0A5M8Q4M7</accession>
<proteinExistence type="predicted"/>
<dbReference type="SUPFAM" id="SSF56112">
    <property type="entry name" value="Protein kinase-like (PK-like)"/>
    <property type="match status" value="1"/>
</dbReference>
<dbReference type="EC" id="2.7.1.172" evidence="1"/>
<dbReference type="InterPro" id="IPR011009">
    <property type="entry name" value="Kinase-like_dom_sf"/>
</dbReference>
<dbReference type="Pfam" id="PF03881">
    <property type="entry name" value="Fructosamin_kin"/>
    <property type="match status" value="1"/>
</dbReference>
<comment type="catalytic activity">
    <reaction evidence="2">
        <text>N(6)-D-ribulosyl-L-lysyl-[protein] + ATP = N(6)-(3-O-phospho-D-ribulosyl)-L-lysyl-[protein] + ADP + H(+)</text>
        <dbReference type="Rhea" id="RHEA:48432"/>
        <dbReference type="Rhea" id="RHEA-COMP:12103"/>
        <dbReference type="Rhea" id="RHEA-COMP:12104"/>
        <dbReference type="ChEBI" id="CHEBI:15378"/>
        <dbReference type="ChEBI" id="CHEBI:30616"/>
        <dbReference type="ChEBI" id="CHEBI:90418"/>
        <dbReference type="ChEBI" id="CHEBI:90420"/>
        <dbReference type="ChEBI" id="CHEBI:456216"/>
        <dbReference type="EC" id="2.7.1.172"/>
    </reaction>
    <physiologicalReaction direction="left-to-right" evidence="2">
        <dbReference type="Rhea" id="RHEA:48433"/>
    </physiologicalReaction>
</comment>
<dbReference type="GO" id="GO:0102193">
    <property type="term" value="F:protein-ribulosamine 3-kinase activity"/>
    <property type="evidence" value="ECO:0007669"/>
    <property type="project" value="UniProtKB-EC"/>
</dbReference>
<dbReference type="InterPro" id="IPR016477">
    <property type="entry name" value="Fructo-/Ketosamine-3-kinase"/>
</dbReference>
<evidence type="ECO:0000256" key="1">
    <source>
        <dbReference type="ARBA" id="ARBA00011961"/>
    </source>
</evidence>
<comment type="caution">
    <text evidence="3">The sequence shown here is derived from an EMBL/GenBank/DDBJ whole genome shotgun (WGS) entry which is preliminary data.</text>
</comment>
<dbReference type="Proteomes" id="UP000324767">
    <property type="component" value="Unassembled WGS sequence"/>
</dbReference>
<dbReference type="EMBL" id="VXIT01000001">
    <property type="protein sequence ID" value="KAA6416380.1"/>
    <property type="molecule type" value="Genomic_DNA"/>
</dbReference>
<dbReference type="Gene3D" id="3.90.1200.10">
    <property type="match status" value="1"/>
</dbReference>
<evidence type="ECO:0000313" key="4">
    <source>
        <dbReference type="Proteomes" id="UP000324767"/>
    </source>
</evidence>
<evidence type="ECO:0000313" key="3">
    <source>
        <dbReference type="EMBL" id="KAA6416380.1"/>
    </source>
</evidence>
<dbReference type="OrthoDB" id="5772781at2759"/>
<name>A0A5M8Q4M7_9LECA</name>
<gene>
    <name evidence="3" type="ORF">FRX48_01100</name>
</gene>
<evidence type="ECO:0000256" key="2">
    <source>
        <dbReference type="ARBA" id="ARBA00048655"/>
    </source>
</evidence>
<organism evidence="3 4">
    <name type="scientific">Lasallia pustulata</name>
    <dbReference type="NCBI Taxonomy" id="136370"/>
    <lineage>
        <taxon>Eukaryota</taxon>
        <taxon>Fungi</taxon>
        <taxon>Dikarya</taxon>
        <taxon>Ascomycota</taxon>
        <taxon>Pezizomycotina</taxon>
        <taxon>Lecanoromycetes</taxon>
        <taxon>OSLEUM clade</taxon>
        <taxon>Umbilicariomycetidae</taxon>
        <taxon>Umbilicariales</taxon>
        <taxon>Umbilicariaceae</taxon>
        <taxon>Lasallia</taxon>
    </lineage>
</organism>